<evidence type="ECO:0000256" key="4">
    <source>
        <dbReference type="ARBA" id="ARBA00022723"/>
    </source>
</evidence>
<dbReference type="InterPro" id="IPR016220">
    <property type="entry name" value="Me-P-triester_DNA_alkyl-Trfase"/>
</dbReference>
<keyword evidence="6" id="KW-0862">Zinc</keyword>
<dbReference type="InterPro" id="IPR020449">
    <property type="entry name" value="Tscrpt_reg_AraC-type_HTH"/>
</dbReference>
<keyword evidence="7" id="KW-0805">Transcription regulation</keyword>
<dbReference type="PIRSF" id="PIRSF000408">
    <property type="entry name" value="Alkyltransferas_AdaA"/>
    <property type="match status" value="1"/>
</dbReference>
<dbReference type="SUPFAM" id="SSF57884">
    <property type="entry name" value="Ada DNA repair protein, N-terminal domain (N-Ada 10)"/>
    <property type="match status" value="1"/>
</dbReference>
<keyword evidence="10" id="KW-0804">Transcription</keyword>
<name>A0A9X8ZGZ3_9BACI</name>
<evidence type="ECO:0000259" key="12">
    <source>
        <dbReference type="PROSITE" id="PS01124"/>
    </source>
</evidence>
<gene>
    <name evidence="13" type="ORF">FC678_12415</name>
</gene>
<keyword evidence="5" id="KW-0227">DNA damage</keyword>
<evidence type="ECO:0000313" key="13">
    <source>
        <dbReference type="EMBL" id="TKH11402.1"/>
    </source>
</evidence>
<dbReference type="SUPFAM" id="SSF46689">
    <property type="entry name" value="Homeodomain-like"/>
    <property type="match status" value="2"/>
</dbReference>
<evidence type="ECO:0000256" key="9">
    <source>
        <dbReference type="ARBA" id="ARBA00023159"/>
    </source>
</evidence>
<dbReference type="Pfam" id="PF02805">
    <property type="entry name" value="Ada_Zn_binding"/>
    <property type="match status" value="1"/>
</dbReference>
<dbReference type="PRINTS" id="PR00032">
    <property type="entry name" value="HTHARAC"/>
</dbReference>
<proteinExistence type="predicted"/>
<reference evidence="13 14" key="1">
    <citation type="journal article" date="2019" name="Environ. Microbiol.">
        <title>An active ?-lactamase is a part of an orchestrated cell wall stress resistance network of Bacillus subtilis and related rhizosphere species.</title>
        <authorList>
            <person name="Bucher T."/>
            <person name="Keren-Paz A."/>
            <person name="Hausser J."/>
            <person name="Olender T."/>
            <person name="Cytryn E."/>
            <person name="Kolodkin-Gal I."/>
        </authorList>
    </citation>
    <scope>NUCLEOTIDE SEQUENCE [LARGE SCALE GENOMIC DNA]</scope>
    <source>
        <strain evidence="13 14">I4</strain>
    </source>
</reference>
<keyword evidence="3" id="KW-0808">Transferase</keyword>
<comment type="caution">
    <text evidence="13">The sequence shown here is derived from an EMBL/GenBank/DDBJ whole genome shotgun (WGS) entry which is preliminary data.</text>
</comment>
<dbReference type="GO" id="GO:0006281">
    <property type="term" value="P:DNA repair"/>
    <property type="evidence" value="ECO:0007669"/>
    <property type="project" value="UniProtKB-KW"/>
</dbReference>
<dbReference type="GO" id="GO:0008168">
    <property type="term" value="F:methyltransferase activity"/>
    <property type="evidence" value="ECO:0007669"/>
    <property type="project" value="UniProtKB-KW"/>
</dbReference>
<dbReference type="InterPro" id="IPR018062">
    <property type="entry name" value="HTH_AraC-typ_CS"/>
</dbReference>
<dbReference type="Pfam" id="PF12833">
    <property type="entry name" value="HTH_18"/>
    <property type="match status" value="1"/>
</dbReference>
<dbReference type="SMART" id="SM00342">
    <property type="entry name" value="HTH_ARAC"/>
    <property type="match status" value="1"/>
</dbReference>
<evidence type="ECO:0000313" key="14">
    <source>
        <dbReference type="Proteomes" id="UP000309170"/>
    </source>
</evidence>
<sequence length="202" mass="23360">MLNEEVNVVNPLPNEYWKAIIDCDAAYDDHFLYGVITTGIFCRPSCKSRVPNKENVKIFKNALMALEEDFRPCKRCKPEGLSLPTEEWVQQIAEWIDTHYSEPLTLNKLADISHDSPYHLQRSFKRVKGISPTEYIQRLRLEKATRLLETSELPITEIGFAAGFSSTPYFMTLFKKKMGNTPSGYRNAYLKTQALEREENEE</sequence>
<dbReference type="AlphaFoldDB" id="A0A9X8ZGZ3"/>
<dbReference type="PANTHER" id="PTHR43280">
    <property type="entry name" value="ARAC-FAMILY TRANSCRIPTIONAL REGULATOR"/>
    <property type="match status" value="1"/>
</dbReference>
<dbReference type="GO" id="GO:0003700">
    <property type="term" value="F:DNA-binding transcription factor activity"/>
    <property type="evidence" value="ECO:0007669"/>
    <property type="project" value="InterPro"/>
</dbReference>
<dbReference type="GO" id="GO:0008270">
    <property type="term" value="F:zinc ion binding"/>
    <property type="evidence" value="ECO:0007669"/>
    <property type="project" value="InterPro"/>
</dbReference>
<evidence type="ECO:0000256" key="7">
    <source>
        <dbReference type="ARBA" id="ARBA00023015"/>
    </source>
</evidence>
<dbReference type="Proteomes" id="UP000309170">
    <property type="component" value="Unassembled WGS sequence"/>
</dbReference>
<keyword evidence="4" id="KW-0479">Metal-binding</keyword>
<dbReference type="InterPro" id="IPR009057">
    <property type="entry name" value="Homeodomain-like_sf"/>
</dbReference>
<keyword evidence="8" id="KW-0238">DNA-binding</keyword>
<dbReference type="PROSITE" id="PS01124">
    <property type="entry name" value="HTH_ARAC_FAMILY_2"/>
    <property type="match status" value="1"/>
</dbReference>
<keyword evidence="2 13" id="KW-0489">Methyltransferase</keyword>
<dbReference type="Gene3D" id="3.40.10.10">
    <property type="entry name" value="DNA Methylphosphotriester Repair Domain"/>
    <property type="match status" value="1"/>
</dbReference>
<evidence type="ECO:0000256" key="1">
    <source>
        <dbReference type="ARBA" id="ARBA00001947"/>
    </source>
</evidence>
<accession>A0A9X8ZGZ3</accession>
<protein>
    <submittedName>
        <fullName evidence="13">Methylphosphotriester-DNA--protein-cysteine methyltransferase family protein</fullName>
    </submittedName>
</protein>
<organism evidence="13 14">
    <name type="scientific">Peribacillus simplex</name>
    <dbReference type="NCBI Taxonomy" id="1478"/>
    <lineage>
        <taxon>Bacteria</taxon>
        <taxon>Bacillati</taxon>
        <taxon>Bacillota</taxon>
        <taxon>Bacilli</taxon>
        <taxon>Bacillales</taxon>
        <taxon>Bacillaceae</taxon>
        <taxon>Peribacillus</taxon>
    </lineage>
</organism>
<evidence type="ECO:0000256" key="6">
    <source>
        <dbReference type="ARBA" id="ARBA00022833"/>
    </source>
</evidence>
<dbReference type="PROSITE" id="PS00041">
    <property type="entry name" value="HTH_ARAC_FAMILY_1"/>
    <property type="match status" value="1"/>
</dbReference>
<evidence type="ECO:0000256" key="2">
    <source>
        <dbReference type="ARBA" id="ARBA00022603"/>
    </source>
</evidence>
<evidence type="ECO:0000256" key="10">
    <source>
        <dbReference type="ARBA" id="ARBA00023163"/>
    </source>
</evidence>
<evidence type="ECO:0000256" key="5">
    <source>
        <dbReference type="ARBA" id="ARBA00022763"/>
    </source>
</evidence>
<comment type="cofactor">
    <cofactor evidence="1">
        <name>Zn(2+)</name>
        <dbReference type="ChEBI" id="CHEBI:29105"/>
    </cofactor>
</comment>
<keyword evidence="11" id="KW-0234">DNA repair</keyword>
<evidence type="ECO:0000256" key="8">
    <source>
        <dbReference type="ARBA" id="ARBA00023125"/>
    </source>
</evidence>
<dbReference type="InterPro" id="IPR004026">
    <property type="entry name" value="Ada_DNA_repair_Zn-bd"/>
</dbReference>
<dbReference type="InterPro" id="IPR035451">
    <property type="entry name" value="Ada-like_dom_sf"/>
</dbReference>
<evidence type="ECO:0000256" key="11">
    <source>
        <dbReference type="ARBA" id="ARBA00023204"/>
    </source>
</evidence>
<keyword evidence="9" id="KW-0010">Activator</keyword>
<evidence type="ECO:0000256" key="3">
    <source>
        <dbReference type="ARBA" id="ARBA00022679"/>
    </source>
</evidence>
<dbReference type="GO" id="GO:0043565">
    <property type="term" value="F:sequence-specific DNA binding"/>
    <property type="evidence" value="ECO:0007669"/>
    <property type="project" value="InterPro"/>
</dbReference>
<dbReference type="EMBL" id="SZNT01000159">
    <property type="protein sequence ID" value="TKH11402.1"/>
    <property type="molecule type" value="Genomic_DNA"/>
</dbReference>
<feature type="domain" description="HTH araC/xylS-type" evidence="12">
    <location>
        <begin position="90"/>
        <end position="188"/>
    </location>
</feature>
<dbReference type="Gene3D" id="1.10.10.60">
    <property type="entry name" value="Homeodomain-like"/>
    <property type="match status" value="2"/>
</dbReference>
<dbReference type="PANTHER" id="PTHR43280:SF28">
    <property type="entry name" value="HTH-TYPE TRANSCRIPTIONAL ACTIVATOR RHAS"/>
    <property type="match status" value="1"/>
</dbReference>
<dbReference type="RefSeq" id="WP_137023727.1">
    <property type="nucleotide sequence ID" value="NZ_SZNT01000159.1"/>
</dbReference>
<dbReference type="GO" id="GO:0032259">
    <property type="term" value="P:methylation"/>
    <property type="evidence" value="ECO:0007669"/>
    <property type="project" value="UniProtKB-KW"/>
</dbReference>
<dbReference type="InterPro" id="IPR018060">
    <property type="entry name" value="HTH_AraC"/>
</dbReference>